<dbReference type="Proteomes" id="UP000242146">
    <property type="component" value="Unassembled WGS sequence"/>
</dbReference>
<reference evidence="1 2" key="1">
    <citation type="submission" date="2016-07" db="EMBL/GenBank/DDBJ databases">
        <title>Pervasive Adenine N6-methylation of Active Genes in Fungi.</title>
        <authorList>
            <consortium name="DOE Joint Genome Institute"/>
            <person name="Mondo S.J."/>
            <person name="Dannebaum R.O."/>
            <person name="Kuo R.C."/>
            <person name="Labutti K."/>
            <person name="Haridas S."/>
            <person name="Kuo A."/>
            <person name="Salamov A."/>
            <person name="Ahrendt S.R."/>
            <person name="Lipzen A."/>
            <person name="Sullivan W."/>
            <person name="Andreopoulos W.B."/>
            <person name="Clum A."/>
            <person name="Lindquist E."/>
            <person name="Daum C."/>
            <person name="Ramamoorthy G.K."/>
            <person name="Gryganskyi A."/>
            <person name="Culley D."/>
            <person name="Magnuson J.K."/>
            <person name="James T.Y."/>
            <person name="O'Malley M.A."/>
            <person name="Stajich J.E."/>
            <person name="Spatafora J.W."/>
            <person name="Visel A."/>
            <person name="Grigoriev I.V."/>
        </authorList>
    </citation>
    <scope>NUCLEOTIDE SEQUENCE [LARGE SCALE GENOMIC DNA]</scope>
    <source>
        <strain evidence="1 2">NRRL 3301</strain>
    </source>
</reference>
<organism evidence="1 2">
    <name type="scientific">Hesseltinella vesiculosa</name>
    <dbReference type="NCBI Taxonomy" id="101127"/>
    <lineage>
        <taxon>Eukaryota</taxon>
        <taxon>Fungi</taxon>
        <taxon>Fungi incertae sedis</taxon>
        <taxon>Mucoromycota</taxon>
        <taxon>Mucoromycotina</taxon>
        <taxon>Mucoromycetes</taxon>
        <taxon>Mucorales</taxon>
        <taxon>Cunninghamellaceae</taxon>
        <taxon>Hesseltinella</taxon>
    </lineage>
</organism>
<evidence type="ECO:0000313" key="1">
    <source>
        <dbReference type="EMBL" id="ORX52712.1"/>
    </source>
</evidence>
<comment type="caution">
    <text evidence="1">The sequence shown here is derived from an EMBL/GenBank/DDBJ whole genome shotgun (WGS) entry which is preliminary data.</text>
</comment>
<dbReference type="Gene3D" id="3.80.10.10">
    <property type="entry name" value="Ribonuclease Inhibitor"/>
    <property type="match status" value="1"/>
</dbReference>
<keyword evidence="2" id="KW-1185">Reference proteome</keyword>
<protein>
    <recommendedName>
        <fullName evidence="3">RNI-like protein</fullName>
    </recommendedName>
</protein>
<evidence type="ECO:0000313" key="2">
    <source>
        <dbReference type="Proteomes" id="UP000242146"/>
    </source>
</evidence>
<dbReference type="AlphaFoldDB" id="A0A1X2GFK2"/>
<sequence>MPSRQLLILRRGYKTCYNLNAPNYLSFMRNIGIYLEQLLRQRNLQELSPAPVMFPALQTLDVISGTSTNSFHASDLLWLMHHCPCLRDLSLNDLSFDNPRLTEVPPAQTNVEFLAMNSIQIKTSKWFPLLSSMFPALLSLRLDFNFVNGGPRVDRIEKGISDWIIGNNSLTSLRIRRFELGWPMVLEYLIDAARSGTWNCQLKHFGLSTINAFDRLLERDGHTLVSSLDSLQLDLLFSYFWDLYRSFDENDPSSFPLCVFPPCNLATSTLANLTTLRFKKCGERIKPSLSWLLNLCPNLSSAILCGFIVQIDACQLHHPNLMPARTGLTELALETCFIVQADSFFSFLQHDLPRLSSLTLVHANIFGLSSAPSLDFGDRLMKLLCFAGISSKFNKCSSLCLEQTQHFRRWSWFSSPTNTSQGKLLYPSNQEYPFHVRCGIADQVLFDKSWYGFM</sequence>
<proteinExistence type="predicted"/>
<evidence type="ECO:0008006" key="3">
    <source>
        <dbReference type="Google" id="ProtNLM"/>
    </source>
</evidence>
<gene>
    <name evidence="1" type="ORF">DM01DRAFT_1336495</name>
</gene>
<dbReference type="EMBL" id="MCGT01000017">
    <property type="protein sequence ID" value="ORX52712.1"/>
    <property type="molecule type" value="Genomic_DNA"/>
</dbReference>
<dbReference type="InterPro" id="IPR032675">
    <property type="entry name" value="LRR_dom_sf"/>
</dbReference>
<dbReference type="SUPFAM" id="SSF52047">
    <property type="entry name" value="RNI-like"/>
    <property type="match status" value="1"/>
</dbReference>
<name>A0A1X2GFK2_9FUNG</name>
<accession>A0A1X2GFK2</accession>